<dbReference type="InterPro" id="IPR016040">
    <property type="entry name" value="NAD(P)-bd_dom"/>
</dbReference>
<dbReference type="PANTHER" id="PTHR43355">
    <property type="entry name" value="FLAVIN REDUCTASE (NADPH)"/>
    <property type="match status" value="1"/>
</dbReference>
<dbReference type="Gene3D" id="3.40.50.720">
    <property type="entry name" value="NAD(P)-binding Rossmann-like Domain"/>
    <property type="match status" value="1"/>
</dbReference>
<name>A0ABQ3VYM3_9LACO</name>
<protein>
    <submittedName>
        <fullName evidence="2">NADH-flavin reductase</fullName>
    </submittedName>
</protein>
<dbReference type="SUPFAM" id="SSF51735">
    <property type="entry name" value="NAD(P)-binding Rossmann-fold domains"/>
    <property type="match status" value="1"/>
</dbReference>
<dbReference type="Pfam" id="PF13460">
    <property type="entry name" value="NAD_binding_10"/>
    <property type="match status" value="1"/>
</dbReference>
<accession>A0ABQ3VYM3</accession>
<evidence type="ECO:0000313" key="3">
    <source>
        <dbReference type="Proteomes" id="UP000604765"/>
    </source>
</evidence>
<dbReference type="InterPro" id="IPR036291">
    <property type="entry name" value="NAD(P)-bd_dom_sf"/>
</dbReference>
<gene>
    <name evidence="2" type="ORF">YK48G_07160</name>
</gene>
<dbReference type="Proteomes" id="UP000604765">
    <property type="component" value="Unassembled WGS sequence"/>
</dbReference>
<dbReference type="InterPro" id="IPR051606">
    <property type="entry name" value="Polyketide_Oxido-like"/>
</dbReference>
<feature type="domain" description="NAD(P)-binding" evidence="1">
    <location>
        <begin position="9"/>
        <end position="201"/>
    </location>
</feature>
<comment type="caution">
    <text evidence="2">The sequence shown here is derived from an EMBL/GenBank/DDBJ whole genome shotgun (WGS) entry which is preliminary data.</text>
</comment>
<dbReference type="RefSeq" id="WP_203629333.1">
    <property type="nucleotide sequence ID" value="NZ_BNJR01000007.1"/>
</dbReference>
<proteinExistence type="predicted"/>
<organism evidence="2 3">
    <name type="scientific">Lentilactobacillus fungorum</name>
    <dbReference type="NCBI Taxonomy" id="2201250"/>
    <lineage>
        <taxon>Bacteria</taxon>
        <taxon>Bacillati</taxon>
        <taxon>Bacillota</taxon>
        <taxon>Bacilli</taxon>
        <taxon>Lactobacillales</taxon>
        <taxon>Lactobacillaceae</taxon>
        <taxon>Lentilactobacillus</taxon>
    </lineage>
</organism>
<sequence>MTVSIGIIGATGRAGSAITDEALKRGLSVVAFVRSADKAKEMFGDQVTIKEKDAFEIQKKDIENLDVVVDAFAIRDATKAYQHVDLAAKLVELAKNQERPRLFFILGAASLEIGGGHRLIDRLEKMPNNESFISTPREQFKEYQLLMNTKDVNWVAISPSANFIPGALADYELGENELMRNSAGKSEVTTGTVAKVIVDEILAPQHRNERFTVVNQ</sequence>
<dbReference type="PANTHER" id="PTHR43355:SF2">
    <property type="entry name" value="FLAVIN REDUCTASE (NADPH)"/>
    <property type="match status" value="1"/>
</dbReference>
<evidence type="ECO:0000313" key="2">
    <source>
        <dbReference type="EMBL" id="GHP13291.1"/>
    </source>
</evidence>
<reference evidence="2 3" key="1">
    <citation type="journal article" date="2021" name="Int. J. Syst. Evol. Microbiol.">
        <title>Lentilactobacillus fungorum sp. nov., isolated from spent mushroom substrates.</title>
        <authorList>
            <person name="Tohno M."/>
            <person name="Tanizawa Y."/>
            <person name="Kojima Y."/>
            <person name="Sakamoto M."/>
            <person name="Ohkuma M."/>
            <person name="Kobayashi H."/>
        </authorList>
    </citation>
    <scope>NUCLEOTIDE SEQUENCE [LARGE SCALE GENOMIC DNA]</scope>
    <source>
        <strain evidence="2 3">YK48G</strain>
    </source>
</reference>
<keyword evidence="3" id="KW-1185">Reference proteome</keyword>
<dbReference type="EMBL" id="BNJR01000007">
    <property type="protein sequence ID" value="GHP13291.1"/>
    <property type="molecule type" value="Genomic_DNA"/>
</dbReference>
<evidence type="ECO:0000259" key="1">
    <source>
        <dbReference type="Pfam" id="PF13460"/>
    </source>
</evidence>